<dbReference type="GO" id="GO:0006355">
    <property type="term" value="P:regulation of DNA-templated transcription"/>
    <property type="evidence" value="ECO:0007669"/>
    <property type="project" value="InterPro"/>
</dbReference>
<accession>A0A075P1K1</accession>
<dbReference type="SUPFAM" id="SSF46894">
    <property type="entry name" value="C-terminal effector domain of the bipartite response regulators"/>
    <property type="match status" value="1"/>
</dbReference>
<dbReference type="eggNOG" id="COG2197">
    <property type="taxonomic scope" value="Bacteria"/>
</dbReference>
<dbReference type="InterPro" id="IPR058245">
    <property type="entry name" value="NreC/VraR/RcsB-like_REC"/>
</dbReference>
<proteinExistence type="predicted"/>
<evidence type="ECO:0000256" key="2">
    <source>
        <dbReference type="ARBA" id="ARBA00023125"/>
    </source>
</evidence>
<evidence type="ECO:0000313" key="7">
    <source>
        <dbReference type="Proteomes" id="UP000056090"/>
    </source>
</evidence>
<evidence type="ECO:0000313" key="6">
    <source>
        <dbReference type="EMBL" id="AIF99653.1"/>
    </source>
</evidence>
<name>A0A075P1K1_9ALTE</name>
<evidence type="ECO:0000256" key="3">
    <source>
        <dbReference type="PROSITE-ProRule" id="PRU00169"/>
    </source>
</evidence>
<sequence length="209" mass="22576">MINVAIADDQILVRQGIASLLTLCADINVCWQADNGEDALQKIAAQPIDVVLMDIRMPLKSGIEALSELRDAGNDTKVIILTTFDDPALFTQAMHAGANGFLLKDVDAEKLESAINIVFNGGMLAEPVLLNQLSHDQLSTFADPDIEPLSGRELDILKLIAGGYSNKEIAETVFLAEGTVKNHVSNILSKLNTRDRTRAVLKALSAKLI</sequence>
<dbReference type="OrthoDB" id="9796655at2"/>
<dbReference type="SUPFAM" id="SSF52172">
    <property type="entry name" value="CheY-like"/>
    <property type="match status" value="1"/>
</dbReference>
<dbReference type="InterPro" id="IPR001789">
    <property type="entry name" value="Sig_transdc_resp-reg_receiver"/>
</dbReference>
<dbReference type="AlphaFoldDB" id="A0A075P1K1"/>
<dbReference type="Pfam" id="PF00196">
    <property type="entry name" value="GerE"/>
    <property type="match status" value="1"/>
</dbReference>
<dbReference type="GO" id="GO:0003677">
    <property type="term" value="F:DNA binding"/>
    <property type="evidence" value="ECO:0007669"/>
    <property type="project" value="UniProtKB-KW"/>
</dbReference>
<evidence type="ECO:0000259" key="4">
    <source>
        <dbReference type="PROSITE" id="PS50043"/>
    </source>
</evidence>
<dbReference type="SMART" id="SM00421">
    <property type="entry name" value="HTH_LUXR"/>
    <property type="match status" value="1"/>
</dbReference>
<dbReference type="InterPro" id="IPR016032">
    <property type="entry name" value="Sig_transdc_resp-reg_C-effctor"/>
</dbReference>
<dbReference type="PRINTS" id="PR00038">
    <property type="entry name" value="HTHLUXR"/>
</dbReference>
<protein>
    <submittedName>
        <fullName evidence="6">LuxR family transcriptional regulator</fullName>
    </submittedName>
</protein>
<dbReference type="CDD" id="cd06170">
    <property type="entry name" value="LuxR_C_like"/>
    <property type="match status" value="1"/>
</dbReference>
<dbReference type="PROSITE" id="PS50043">
    <property type="entry name" value="HTH_LUXR_2"/>
    <property type="match status" value="1"/>
</dbReference>
<dbReference type="KEGG" id="aal:EP13_13710"/>
<feature type="domain" description="HTH luxR-type" evidence="4">
    <location>
        <begin position="142"/>
        <end position="207"/>
    </location>
</feature>
<keyword evidence="1 3" id="KW-0597">Phosphoprotein</keyword>
<dbReference type="Gene3D" id="3.40.50.2300">
    <property type="match status" value="1"/>
</dbReference>
<feature type="domain" description="Response regulatory" evidence="5">
    <location>
        <begin position="3"/>
        <end position="119"/>
    </location>
</feature>
<evidence type="ECO:0000256" key="1">
    <source>
        <dbReference type="ARBA" id="ARBA00022553"/>
    </source>
</evidence>
<dbReference type="KEGG" id="aaus:EP12_14335"/>
<keyword evidence="7" id="KW-1185">Reference proteome</keyword>
<dbReference type="InterPro" id="IPR051015">
    <property type="entry name" value="EvgA-like"/>
</dbReference>
<dbReference type="RefSeq" id="WP_044057725.1">
    <property type="nucleotide sequence ID" value="NZ_CAJXAX010000003.1"/>
</dbReference>
<organism evidence="6 7">
    <name type="scientific">Alteromonas australica</name>
    <dbReference type="NCBI Taxonomy" id="589873"/>
    <lineage>
        <taxon>Bacteria</taxon>
        <taxon>Pseudomonadati</taxon>
        <taxon>Pseudomonadota</taxon>
        <taxon>Gammaproteobacteria</taxon>
        <taxon>Alteromonadales</taxon>
        <taxon>Alteromonadaceae</taxon>
        <taxon>Alteromonas/Salinimonas group</taxon>
        <taxon>Alteromonas</taxon>
    </lineage>
</organism>
<dbReference type="EMBL" id="CP008849">
    <property type="protein sequence ID" value="AIF99653.1"/>
    <property type="molecule type" value="Genomic_DNA"/>
</dbReference>
<dbReference type="InterPro" id="IPR000792">
    <property type="entry name" value="Tscrpt_reg_LuxR_C"/>
</dbReference>
<dbReference type="PROSITE" id="PS50110">
    <property type="entry name" value="RESPONSE_REGULATORY"/>
    <property type="match status" value="1"/>
</dbReference>
<keyword evidence="2" id="KW-0238">DNA-binding</keyword>
<dbReference type="PROSITE" id="PS00622">
    <property type="entry name" value="HTH_LUXR_1"/>
    <property type="match status" value="1"/>
</dbReference>
<feature type="modified residue" description="4-aspartylphosphate" evidence="3">
    <location>
        <position position="54"/>
    </location>
</feature>
<evidence type="ECO:0000259" key="5">
    <source>
        <dbReference type="PROSITE" id="PS50110"/>
    </source>
</evidence>
<dbReference type="InterPro" id="IPR011006">
    <property type="entry name" value="CheY-like_superfamily"/>
</dbReference>
<dbReference type="PATRIC" id="fig|589873.4.peg.3097"/>
<dbReference type="GeneID" id="78255957"/>
<gene>
    <name evidence="6" type="ORF">EP13_13710</name>
</gene>
<dbReference type="PANTHER" id="PTHR45566">
    <property type="entry name" value="HTH-TYPE TRANSCRIPTIONAL REGULATOR YHJB-RELATED"/>
    <property type="match status" value="1"/>
</dbReference>
<dbReference type="Proteomes" id="UP000056090">
    <property type="component" value="Chromosome"/>
</dbReference>
<reference evidence="6 7" key="1">
    <citation type="submission" date="2014-06" db="EMBL/GenBank/DDBJ databases">
        <title>Genomes of Alteromonas australica, a world apart.</title>
        <authorList>
            <person name="Gonzaga A."/>
            <person name="Lopez-Perez M."/>
            <person name="Rodriguez-Valera F."/>
        </authorList>
    </citation>
    <scope>NUCLEOTIDE SEQUENCE [LARGE SCALE GENOMIC DNA]</scope>
    <source>
        <strain evidence="6 7">H 17</strain>
    </source>
</reference>
<dbReference type="PANTHER" id="PTHR45566:SF2">
    <property type="entry name" value="NARL SUBFAMILY"/>
    <property type="match status" value="1"/>
</dbReference>
<dbReference type="SMART" id="SM00448">
    <property type="entry name" value="REC"/>
    <property type="match status" value="1"/>
</dbReference>
<dbReference type="CDD" id="cd17535">
    <property type="entry name" value="REC_NarL-like"/>
    <property type="match status" value="1"/>
</dbReference>
<dbReference type="GO" id="GO:0000160">
    <property type="term" value="P:phosphorelay signal transduction system"/>
    <property type="evidence" value="ECO:0007669"/>
    <property type="project" value="InterPro"/>
</dbReference>
<dbReference type="Pfam" id="PF00072">
    <property type="entry name" value="Response_reg"/>
    <property type="match status" value="1"/>
</dbReference>